<dbReference type="EMBL" id="BAABAU010000004">
    <property type="protein sequence ID" value="GAA4267530.1"/>
    <property type="molecule type" value="Genomic_DNA"/>
</dbReference>
<evidence type="ECO:0000313" key="2">
    <source>
        <dbReference type="EMBL" id="GAA4267530.1"/>
    </source>
</evidence>
<dbReference type="Proteomes" id="UP001501594">
    <property type="component" value="Unassembled WGS sequence"/>
</dbReference>
<organism evidence="2 3">
    <name type="scientific">Frondihabitans peucedani</name>
    <dbReference type="NCBI Taxonomy" id="598626"/>
    <lineage>
        <taxon>Bacteria</taxon>
        <taxon>Bacillati</taxon>
        <taxon>Actinomycetota</taxon>
        <taxon>Actinomycetes</taxon>
        <taxon>Micrococcales</taxon>
        <taxon>Microbacteriaceae</taxon>
        <taxon>Frondihabitans</taxon>
    </lineage>
</organism>
<accession>A0ABP8E5L3</accession>
<protein>
    <submittedName>
        <fullName evidence="2">Uncharacterized protein</fullName>
    </submittedName>
</protein>
<evidence type="ECO:0000313" key="3">
    <source>
        <dbReference type="Proteomes" id="UP001501594"/>
    </source>
</evidence>
<reference evidence="3" key="1">
    <citation type="journal article" date="2019" name="Int. J. Syst. Evol. Microbiol.">
        <title>The Global Catalogue of Microorganisms (GCM) 10K type strain sequencing project: providing services to taxonomists for standard genome sequencing and annotation.</title>
        <authorList>
            <consortium name="The Broad Institute Genomics Platform"/>
            <consortium name="The Broad Institute Genome Sequencing Center for Infectious Disease"/>
            <person name="Wu L."/>
            <person name="Ma J."/>
        </authorList>
    </citation>
    <scope>NUCLEOTIDE SEQUENCE [LARGE SCALE GENOMIC DNA]</scope>
    <source>
        <strain evidence="3">JCM 17442</strain>
    </source>
</reference>
<name>A0ABP8E5L3_9MICO</name>
<evidence type="ECO:0000256" key="1">
    <source>
        <dbReference type="SAM" id="MobiDB-lite"/>
    </source>
</evidence>
<dbReference type="RefSeq" id="WP_344797883.1">
    <property type="nucleotide sequence ID" value="NZ_BAABAU010000004.1"/>
</dbReference>
<gene>
    <name evidence="2" type="ORF">GCM10022256_31420</name>
</gene>
<proteinExistence type="predicted"/>
<feature type="region of interest" description="Disordered" evidence="1">
    <location>
        <begin position="187"/>
        <end position="212"/>
    </location>
</feature>
<sequence>MPNAGRLVVAVSTVLAVALGIGFVVVTTNRPDIRVDEGGSSCMASTGSGDTVFGMYVINDGDQPATLDSIDAGTVNDLSSVGYTALPARGLHDDAIGVGTESYRDVADWSKRRAVAGAPVPAHSSVQIVIFPRLARGAHSGNVRDFTIRITAAGGVQHTFFSETNDGFYPASAKNMPDCDRCARLRPGGHVRLSPRPDRGPSPAVRPAPGDS</sequence>
<keyword evidence="3" id="KW-1185">Reference proteome</keyword>
<comment type="caution">
    <text evidence="2">The sequence shown here is derived from an EMBL/GenBank/DDBJ whole genome shotgun (WGS) entry which is preliminary data.</text>
</comment>